<feature type="region of interest" description="Disordered" evidence="1">
    <location>
        <begin position="55"/>
        <end position="106"/>
    </location>
</feature>
<dbReference type="EMBL" id="PQNQ01000011">
    <property type="protein sequence ID" value="RRQ04106.1"/>
    <property type="molecule type" value="Genomic_DNA"/>
</dbReference>
<evidence type="ECO:0000256" key="1">
    <source>
        <dbReference type="SAM" id="MobiDB-lite"/>
    </source>
</evidence>
<name>A0A426Q4U1_9CORY</name>
<dbReference type="GeneID" id="60809612"/>
<organism evidence="2 3">
    <name type="scientific">Corynebacterium bovis</name>
    <dbReference type="NCBI Taxonomy" id="36808"/>
    <lineage>
        <taxon>Bacteria</taxon>
        <taxon>Bacillati</taxon>
        <taxon>Actinomycetota</taxon>
        <taxon>Actinomycetes</taxon>
        <taxon>Mycobacteriales</taxon>
        <taxon>Corynebacteriaceae</taxon>
        <taxon>Corynebacterium</taxon>
    </lineage>
</organism>
<evidence type="ECO:0000313" key="2">
    <source>
        <dbReference type="EMBL" id="RRQ04106.1"/>
    </source>
</evidence>
<sequence>MARSLLVTPDLTAEEVDVDLSQATDLLGAPADGRLSVAFVEDGRSVACVYASSHSDPAAAGADGTAGTTGTAAGDGDAASPDVASEPNPLASMGRNEQDTGNSAFLSDPTRAICGTVLFTGADGGDLTDEDVETVRRGIRAVENYREDQPEEYRLWRDAVLNLRSR</sequence>
<reference evidence="2 3" key="1">
    <citation type="submission" date="2018-01" db="EMBL/GenBank/DDBJ databases">
        <title>Twenty Corynebacterium bovis Genomes.</title>
        <authorList>
            <person name="Gulvik C.A."/>
        </authorList>
    </citation>
    <scope>NUCLEOTIDE SEQUENCE [LARGE SCALE GENOMIC DNA]</scope>
    <source>
        <strain evidence="2 3">16-2004</strain>
    </source>
</reference>
<dbReference type="RefSeq" id="WP_010271318.1">
    <property type="nucleotide sequence ID" value="NZ_CP066067.1"/>
</dbReference>
<feature type="compositionally biased region" description="Low complexity" evidence="1">
    <location>
        <begin position="58"/>
        <end position="79"/>
    </location>
</feature>
<evidence type="ECO:0000313" key="3">
    <source>
        <dbReference type="Proteomes" id="UP000278422"/>
    </source>
</evidence>
<keyword evidence="3" id="KW-1185">Reference proteome</keyword>
<comment type="caution">
    <text evidence="2">The sequence shown here is derived from an EMBL/GenBank/DDBJ whole genome shotgun (WGS) entry which is preliminary data.</text>
</comment>
<dbReference type="AlphaFoldDB" id="A0A426Q4U1"/>
<proteinExistence type="predicted"/>
<dbReference type="Proteomes" id="UP000278422">
    <property type="component" value="Unassembled WGS sequence"/>
</dbReference>
<accession>A0A426Q4U1</accession>
<protein>
    <submittedName>
        <fullName evidence="2">Uncharacterized protein</fullName>
    </submittedName>
</protein>
<gene>
    <name evidence="2" type="ORF">CXF42_05170</name>
</gene>